<evidence type="ECO:0000313" key="2">
    <source>
        <dbReference type="EMBL" id="GFH22999.1"/>
    </source>
</evidence>
<evidence type="ECO:0000256" key="1">
    <source>
        <dbReference type="SAM" id="MobiDB-lite"/>
    </source>
</evidence>
<feature type="region of interest" description="Disordered" evidence="1">
    <location>
        <begin position="23"/>
        <end position="83"/>
    </location>
</feature>
<dbReference type="Proteomes" id="UP000485058">
    <property type="component" value="Unassembled WGS sequence"/>
</dbReference>
<proteinExistence type="predicted"/>
<feature type="non-terminal residue" evidence="2">
    <location>
        <position position="1"/>
    </location>
</feature>
<accession>A0A699ZTH6</accession>
<gene>
    <name evidence="2" type="ORF">HaLaN_20543</name>
</gene>
<keyword evidence="3" id="KW-1185">Reference proteome</keyword>
<protein>
    <submittedName>
        <fullName evidence="2">Uncharacterized protein</fullName>
    </submittedName>
</protein>
<dbReference type="EMBL" id="BLLF01002171">
    <property type="protein sequence ID" value="GFH22999.1"/>
    <property type="molecule type" value="Genomic_DNA"/>
</dbReference>
<evidence type="ECO:0000313" key="3">
    <source>
        <dbReference type="Proteomes" id="UP000485058"/>
    </source>
</evidence>
<reference evidence="2 3" key="1">
    <citation type="submission" date="2020-02" db="EMBL/GenBank/DDBJ databases">
        <title>Draft genome sequence of Haematococcus lacustris strain NIES-144.</title>
        <authorList>
            <person name="Morimoto D."/>
            <person name="Nakagawa S."/>
            <person name="Yoshida T."/>
            <person name="Sawayama S."/>
        </authorList>
    </citation>
    <scope>NUCLEOTIDE SEQUENCE [LARGE SCALE GENOMIC DNA]</scope>
    <source>
        <strain evidence="2 3">NIES-144</strain>
    </source>
</reference>
<dbReference type="AlphaFoldDB" id="A0A699ZTH6"/>
<sequence>MEALVRDKGVRCIPAKFMHLLPSAPPVGLSAAREPVSTPARPPRSPGRLKCSRSSLPGPLQPHSHSHTQPHARAAGQCAPGSARPCKTSARALALTLSPAAHPAAHPAASTVEAHMTAALEQGPGSTCMGGVKGAWQLGAVWCDAEWTGSAGARHGGSACLVPSHVPHNPVVTHAVGSHHTCCRGCRREASCNAAWSGSGSSSARR</sequence>
<name>A0A699ZTH6_HAELA</name>
<comment type="caution">
    <text evidence="2">The sequence shown here is derived from an EMBL/GenBank/DDBJ whole genome shotgun (WGS) entry which is preliminary data.</text>
</comment>
<organism evidence="2 3">
    <name type="scientific">Haematococcus lacustris</name>
    <name type="common">Green alga</name>
    <name type="synonym">Haematococcus pluvialis</name>
    <dbReference type="NCBI Taxonomy" id="44745"/>
    <lineage>
        <taxon>Eukaryota</taxon>
        <taxon>Viridiplantae</taxon>
        <taxon>Chlorophyta</taxon>
        <taxon>core chlorophytes</taxon>
        <taxon>Chlorophyceae</taxon>
        <taxon>CS clade</taxon>
        <taxon>Chlamydomonadales</taxon>
        <taxon>Haematococcaceae</taxon>
        <taxon>Haematococcus</taxon>
    </lineage>
</organism>